<gene>
    <name evidence="1" type="ORF">ENU66_00875</name>
</gene>
<accession>A0A7V4E4P2</accession>
<dbReference type="EMBL" id="DTDJ01000011">
    <property type="protein sequence ID" value="HGL16886.1"/>
    <property type="molecule type" value="Genomic_DNA"/>
</dbReference>
<reference evidence="1" key="1">
    <citation type="journal article" date="2020" name="mSystems">
        <title>Genome- and Community-Level Interaction Insights into Carbon Utilization and Element Cycling Functions of Hydrothermarchaeota in Hydrothermal Sediment.</title>
        <authorList>
            <person name="Zhou Z."/>
            <person name="Liu Y."/>
            <person name="Xu W."/>
            <person name="Pan J."/>
            <person name="Luo Z.H."/>
            <person name="Li M."/>
        </authorList>
    </citation>
    <scope>NUCLEOTIDE SEQUENCE [LARGE SCALE GENOMIC DNA]</scope>
    <source>
        <strain evidence="1">SpSt-69</strain>
    </source>
</reference>
<name>A0A7V4E4P2_UNCW3</name>
<evidence type="ECO:0000313" key="1">
    <source>
        <dbReference type="EMBL" id="HGL16886.1"/>
    </source>
</evidence>
<proteinExistence type="predicted"/>
<organism evidence="1">
    <name type="scientific">candidate division WOR-3 bacterium</name>
    <dbReference type="NCBI Taxonomy" id="2052148"/>
    <lineage>
        <taxon>Bacteria</taxon>
        <taxon>Bacteria division WOR-3</taxon>
    </lineage>
</organism>
<dbReference type="AlphaFoldDB" id="A0A7V4E4P2"/>
<protein>
    <submittedName>
        <fullName evidence="1">Uncharacterized protein</fullName>
    </submittedName>
</protein>
<comment type="caution">
    <text evidence="1">The sequence shown here is derived from an EMBL/GenBank/DDBJ whole genome shotgun (WGS) entry which is preliminary data.</text>
</comment>
<sequence>MFWILSLISYFVPLTTEDFLKPELQQPIVDRIYIQEIPFQPNRYLRFWNYNELDNRSGKIDFIFFKDSLRLPEVLLYSVRGERSSEVGGFLKTPIEKTEHQLVILYSNLKIVDSSASFTLLAFKNTGKVNFNISYAQIEGKNGYALSFSFKNLFAFYRHGEFNEAGLGFTIKNLSAYFKLDGKIHNAIIHYKGISLGLSYCEKLYPYIDVKNTFNFITLRIGYAAQNFYNRLESPIYASVKLEKNGYFASIDGKIGKEGVYYLENGELKGGPYIAGISCGIQKEYLRLSFHYFKPSQSKLALRISPSFDLKKGEVALEPVATAFYDHRSKTLNGKIGFSLFLFKTMEARFSYDLSKGAAFGIGVNLFD</sequence>